<proteinExistence type="predicted"/>
<dbReference type="AlphaFoldDB" id="A0A2R8AIK8"/>
<evidence type="ECO:0000256" key="1">
    <source>
        <dbReference type="SAM" id="Phobius"/>
    </source>
</evidence>
<reference evidence="2 3" key="1">
    <citation type="submission" date="2018-03" db="EMBL/GenBank/DDBJ databases">
        <authorList>
            <person name="Keele B.F."/>
        </authorList>
    </citation>
    <scope>NUCLEOTIDE SEQUENCE [LARGE SCALE GENOMIC DNA]</scope>
    <source>
        <strain evidence="2 3">CECT 8811</strain>
    </source>
</reference>
<name>A0A2R8AIK8_9RHOB</name>
<feature type="transmembrane region" description="Helical" evidence="1">
    <location>
        <begin position="257"/>
        <end position="278"/>
    </location>
</feature>
<dbReference type="Proteomes" id="UP000244911">
    <property type="component" value="Unassembled WGS sequence"/>
</dbReference>
<feature type="transmembrane region" description="Helical" evidence="1">
    <location>
        <begin position="84"/>
        <end position="104"/>
    </location>
</feature>
<dbReference type="RefSeq" id="WP_108855946.1">
    <property type="nucleotide sequence ID" value="NZ_OMOI01000001.1"/>
</dbReference>
<sequence length="562" mass="61328">MSANSGKILAVFMAVLLAVYAALTFLKGGFYIGKHEGDTLHLLQMLFRMQGGDWPHFDFVTPIGILAFAPIVVFLKVGFGAGQAILAGQFLVALAFFPFVWWVARSRFSGGWAYLFAATILIFCVALVHGEAMDSVSISMHYNRWAWAAAFLAIATAMLPARTGGASSVADGAVIGVMVVFMAMIKVTYFAAFFFPLLIGLFARGAGRTVFWAVVSGLIAAGLATLAVGTPVFWLAYLQDLLNVAGSDVRPQPGHDFGYVISAPAYLGGSIVILMSVVLMRQADRKQEGLMLLLLAPAFFYVTYQNFGNDPQWLWLLGLLLFMRLPDAGLRNGFGWDLRQAVTLCAIAAFALATPSFLNLAASPLRHLATDVEKFEPLMPGSGAHEDLQTYAPRAFQLDYRAAMDGEGTPFAHYAEYTDRDKLEVTFQGEDLSYCTLELGLVGWFETVANDIAGWEGGEGAAIFTADLLSSYWLYADLAPLKRGAPWYYGELSGIENADYLLVPKCPLSAPTRKSILDEISAQSWSDKVQEVRRTELYTLYALPGEKAVPVKRDSEVEDEAS</sequence>
<accession>A0A2R8AIK8</accession>
<feature type="transmembrane region" description="Helical" evidence="1">
    <location>
        <begin position="142"/>
        <end position="161"/>
    </location>
</feature>
<feature type="transmembrane region" description="Helical" evidence="1">
    <location>
        <begin position="59"/>
        <end position="77"/>
    </location>
</feature>
<keyword evidence="1" id="KW-1133">Transmembrane helix</keyword>
<feature type="transmembrane region" description="Helical" evidence="1">
    <location>
        <begin position="342"/>
        <end position="362"/>
    </location>
</feature>
<protein>
    <recommendedName>
        <fullName evidence="4">DUF2029 domain-containing protein</fullName>
    </recommendedName>
</protein>
<feature type="transmembrane region" description="Helical" evidence="1">
    <location>
        <begin position="110"/>
        <end position="130"/>
    </location>
</feature>
<feature type="transmembrane region" description="Helical" evidence="1">
    <location>
        <begin position="290"/>
        <end position="307"/>
    </location>
</feature>
<feature type="transmembrane region" description="Helical" evidence="1">
    <location>
        <begin position="173"/>
        <end position="203"/>
    </location>
</feature>
<keyword evidence="1" id="KW-0812">Transmembrane</keyword>
<dbReference type="OrthoDB" id="7993201at2"/>
<dbReference type="EMBL" id="OMOI01000001">
    <property type="protein sequence ID" value="SPF75883.1"/>
    <property type="molecule type" value="Genomic_DNA"/>
</dbReference>
<evidence type="ECO:0008006" key="4">
    <source>
        <dbReference type="Google" id="ProtNLM"/>
    </source>
</evidence>
<organism evidence="2 3">
    <name type="scientific">Aliiroseovarius pelagivivens</name>
    <dbReference type="NCBI Taxonomy" id="1639690"/>
    <lineage>
        <taxon>Bacteria</taxon>
        <taxon>Pseudomonadati</taxon>
        <taxon>Pseudomonadota</taxon>
        <taxon>Alphaproteobacteria</taxon>
        <taxon>Rhodobacterales</taxon>
        <taxon>Paracoccaceae</taxon>
        <taxon>Aliiroseovarius</taxon>
    </lineage>
</organism>
<gene>
    <name evidence="2" type="ORF">ALP8811_00877</name>
</gene>
<evidence type="ECO:0000313" key="3">
    <source>
        <dbReference type="Proteomes" id="UP000244911"/>
    </source>
</evidence>
<feature type="transmembrane region" description="Helical" evidence="1">
    <location>
        <begin position="210"/>
        <end position="237"/>
    </location>
</feature>
<keyword evidence="3" id="KW-1185">Reference proteome</keyword>
<evidence type="ECO:0000313" key="2">
    <source>
        <dbReference type="EMBL" id="SPF75883.1"/>
    </source>
</evidence>
<keyword evidence="1" id="KW-0472">Membrane</keyword>